<evidence type="ECO:0000256" key="1">
    <source>
        <dbReference type="ARBA" id="ARBA00004651"/>
    </source>
</evidence>
<dbReference type="EMBL" id="UGQT01000001">
    <property type="protein sequence ID" value="STZ62201.1"/>
    <property type="molecule type" value="Genomic_DNA"/>
</dbReference>
<dbReference type="CDD" id="cd06261">
    <property type="entry name" value="TM_PBP2"/>
    <property type="match status" value="1"/>
</dbReference>
<dbReference type="GO" id="GO:0005886">
    <property type="term" value="C:plasma membrane"/>
    <property type="evidence" value="ECO:0007669"/>
    <property type="project" value="UniProtKB-SubCell"/>
</dbReference>
<feature type="transmembrane region" description="Helical" evidence="7">
    <location>
        <begin position="169"/>
        <end position="189"/>
    </location>
</feature>
<evidence type="ECO:0000259" key="8">
    <source>
        <dbReference type="PROSITE" id="PS50928"/>
    </source>
</evidence>
<evidence type="ECO:0000256" key="6">
    <source>
        <dbReference type="ARBA" id="ARBA00023136"/>
    </source>
</evidence>
<evidence type="ECO:0000313" key="9">
    <source>
        <dbReference type="EMBL" id="STZ62201.1"/>
    </source>
</evidence>
<comment type="similarity">
    <text evidence="7">Belongs to the binding-protein-dependent transport system permease family.</text>
</comment>
<dbReference type="Gene3D" id="1.10.3720.10">
    <property type="entry name" value="MetI-like"/>
    <property type="match status" value="1"/>
</dbReference>
<dbReference type="SUPFAM" id="SSF161098">
    <property type="entry name" value="MetI-like"/>
    <property type="match status" value="1"/>
</dbReference>
<feature type="transmembrane region" description="Helical" evidence="7">
    <location>
        <begin position="269"/>
        <end position="292"/>
    </location>
</feature>
<keyword evidence="6 7" id="KW-0472">Membrane</keyword>
<protein>
    <submittedName>
        <fullName evidence="9">Binding-protein-dependent transport system inner membrane protein</fullName>
    </submittedName>
</protein>
<dbReference type="PROSITE" id="PS50928">
    <property type="entry name" value="ABC_TM1"/>
    <property type="match status" value="1"/>
</dbReference>
<gene>
    <name evidence="9" type="primary">gsiC_8</name>
    <name evidence="9" type="ORF">NCTC10821_05766</name>
</gene>
<evidence type="ECO:0000256" key="5">
    <source>
        <dbReference type="ARBA" id="ARBA00022989"/>
    </source>
</evidence>
<dbReference type="PANTHER" id="PTHR43163">
    <property type="entry name" value="DIPEPTIDE TRANSPORT SYSTEM PERMEASE PROTEIN DPPB-RELATED"/>
    <property type="match status" value="1"/>
</dbReference>
<keyword evidence="4 7" id="KW-0812">Transmembrane</keyword>
<feature type="transmembrane region" description="Helical" evidence="7">
    <location>
        <begin position="127"/>
        <end position="149"/>
    </location>
</feature>
<organism evidence="9 10">
    <name type="scientific">Mycolicibacterium tokaiense</name>
    <dbReference type="NCBI Taxonomy" id="39695"/>
    <lineage>
        <taxon>Bacteria</taxon>
        <taxon>Bacillati</taxon>
        <taxon>Actinomycetota</taxon>
        <taxon>Actinomycetes</taxon>
        <taxon>Mycobacteriales</taxon>
        <taxon>Mycobacteriaceae</taxon>
        <taxon>Mycolicibacterium</taxon>
    </lineage>
</organism>
<feature type="domain" description="ABC transmembrane type-1" evidence="8">
    <location>
        <begin position="91"/>
        <end position="292"/>
    </location>
</feature>
<evidence type="ECO:0000256" key="3">
    <source>
        <dbReference type="ARBA" id="ARBA00022475"/>
    </source>
</evidence>
<evidence type="ECO:0000256" key="4">
    <source>
        <dbReference type="ARBA" id="ARBA00022692"/>
    </source>
</evidence>
<dbReference type="PANTHER" id="PTHR43163:SF6">
    <property type="entry name" value="DIPEPTIDE TRANSPORT SYSTEM PERMEASE PROTEIN DPPB-RELATED"/>
    <property type="match status" value="1"/>
</dbReference>
<reference evidence="9 10" key="1">
    <citation type="submission" date="2018-06" db="EMBL/GenBank/DDBJ databases">
        <authorList>
            <consortium name="Pathogen Informatics"/>
            <person name="Doyle S."/>
        </authorList>
    </citation>
    <scope>NUCLEOTIDE SEQUENCE [LARGE SCALE GENOMIC DNA]</scope>
    <source>
        <strain evidence="9 10">NCTC10821</strain>
    </source>
</reference>
<evidence type="ECO:0000256" key="7">
    <source>
        <dbReference type="RuleBase" id="RU363032"/>
    </source>
</evidence>
<comment type="subcellular location">
    <subcellularLocation>
        <location evidence="1 7">Cell membrane</location>
        <topology evidence="1 7">Multi-pass membrane protein</topology>
    </subcellularLocation>
</comment>
<dbReference type="InterPro" id="IPR000515">
    <property type="entry name" value="MetI-like"/>
</dbReference>
<keyword evidence="10" id="KW-1185">Reference proteome</keyword>
<evidence type="ECO:0000313" key="10">
    <source>
        <dbReference type="Proteomes" id="UP000254978"/>
    </source>
</evidence>
<evidence type="ECO:0000256" key="2">
    <source>
        <dbReference type="ARBA" id="ARBA00022448"/>
    </source>
</evidence>
<keyword evidence="5 7" id="KW-1133">Transmembrane helix</keyword>
<accession>A0A378TN61</accession>
<keyword evidence="2 7" id="KW-0813">Transport</keyword>
<dbReference type="InterPro" id="IPR035906">
    <property type="entry name" value="MetI-like_sf"/>
</dbReference>
<proteinExistence type="inferred from homology"/>
<sequence>MLVLWAAFTLAFLILFIMPSDPVRLVLNSGGAGNVAATVSPEQIAAINAQFGFDRPLVVQYFSALGNALQGDFGTSLQTRQPVVDEIAAVLPGTLTLAALALIFAVLWGTTLAVLSTYTRMSWLRQILLSLPSVGASVPAFWLGLLLIQLFSFQLGWFPPMGNNGWKSLVMPMLTLSLPVGAAIAQILARSLRTAMAQPYVVTARAKGASRIRVLLHHAVRNAAIPPLTVMGLLVGQLIAGSVVTETVFSRTGLGRLVVSAVNRQDIPVVLGVVVLSALIFVITSLIVDLVYSVIDPRVNVRSLTRV</sequence>
<name>A0A378TN61_9MYCO</name>
<dbReference type="GO" id="GO:0055085">
    <property type="term" value="P:transmembrane transport"/>
    <property type="evidence" value="ECO:0007669"/>
    <property type="project" value="InterPro"/>
</dbReference>
<dbReference type="AlphaFoldDB" id="A0A378TN61"/>
<keyword evidence="3" id="KW-1003">Cell membrane</keyword>
<dbReference type="InterPro" id="IPR045621">
    <property type="entry name" value="BPD_transp_1_N"/>
</dbReference>
<feature type="transmembrane region" description="Helical" evidence="7">
    <location>
        <begin position="228"/>
        <end position="249"/>
    </location>
</feature>
<dbReference type="Pfam" id="PF00528">
    <property type="entry name" value="BPD_transp_1"/>
    <property type="match status" value="1"/>
</dbReference>
<feature type="transmembrane region" description="Helical" evidence="7">
    <location>
        <begin position="87"/>
        <end position="115"/>
    </location>
</feature>
<dbReference type="Proteomes" id="UP000254978">
    <property type="component" value="Unassembled WGS sequence"/>
</dbReference>
<dbReference type="Pfam" id="PF19300">
    <property type="entry name" value="BPD_transp_1_N"/>
    <property type="match status" value="1"/>
</dbReference>